<organism evidence="3 4">
    <name type="scientific">Rheinheimera soli</name>
    <dbReference type="NCBI Taxonomy" id="443616"/>
    <lineage>
        <taxon>Bacteria</taxon>
        <taxon>Pseudomonadati</taxon>
        <taxon>Pseudomonadota</taxon>
        <taxon>Gammaproteobacteria</taxon>
        <taxon>Chromatiales</taxon>
        <taxon>Chromatiaceae</taxon>
        <taxon>Rheinheimera</taxon>
    </lineage>
</organism>
<evidence type="ECO:0000313" key="3">
    <source>
        <dbReference type="EMBL" id="MDR7119628.1"/>
    </source>
</evidence>
<dbReference type="Gene3D" id="3.40.710.10">
    <property type="entry name" value="DD-peptidase/beta-lactamase superfamily"/>
    <property type="match status" value="2"/>
</dbReference>
<keyword evidence="2 3" id="KW-0378">Hydrolase</keyword>
<dbReference type="RefSeq" id="WP_310274312.1">
    <property type="nucleotide sequence ID" value="NZ_JAVDWR010000001.1"/>
</dbReference>
<dbReference type="Proteomes" id="UP001257909">
    <property type="component" value="Unassembled WGS sequence"/>
</dbReference>
<comment type="similarity">
    <text evidence="1">Belongs to the peptidase S13 family.</text>
</comment>
<evidence type="ECO:0000256" key="1">
    <source>
        <dbReference type="ARBA" id="ARBA00006096"/>
    </source>
</evidence>
<protein>
    <submittedName>
        <fullName evidence="3">D-alanyl-D-alanine carboxypeptidase/D-alanyl-D-alanine-endopeptidase (Penicillin-binding protein 4)</fullName>
        <ecNumber evidence="3">3.4.16.4</ecNumber>
        <ecNumber evidence="3">3.4.21.-</ecNumber>
    </submittedName>
</protein>
<dbReference type="InterPro" id="IPR012338">
    <property type="entry name" value="Beta-lactam/transpept-like"/>
</dbReference>
<dbReference type="InterPro" id="IPR000667">
    <property type="entry name" value="Peptidase_S13"/>
</dbReference>
<gene>
    <name evidence="3" type="ORF">J2W69_000543</name>
</gene>
<reference evidence="3 4" key="1">
    <citation type="submission" date="2023-07" db="EMBL/GenBank/DDBJ databases">
        <title>Sorghum-associated microbial communities from plants grown in Nebraska, USA.</title>
        <authorList>
            <person name="Schachtman D."/>
        </authorList>
    </citation>
    <scope>NUCLEOTIDE SEQUENCE [LARGE SCALE GENOMIC DNA]</scope>
    <source>
        <strain evidence="3 4">4138</strain>
    </source>
</reference>
<keyword evidence="3" id="KW-0645">Protease</keyword>
<evidence type="ECO:0000313" key="4">
    <source>
        <dbReference type="Proteomes" id="UP001257909"/>
    </source>
</evidence>
<dbReference type="PRINTS" id="PR00922">
    <property type="entry name" value="DADACBPTASE3"/>
</dbReference>
<evidence type="ECO:0000256" key="2">
    <source>
        <dbReference type="ARBA" id="ARBA00022801"/>
    </source>
</evidence>
<dbReference type="EC" id="3.4.16.4" evidence="3"/>
<dbReference type="NCBIfam" id="TIGR00666">
    <property type="entry name" value="PBP4"/>
    <property type="match status" value="1"/>
</dbReference>
<accession>A0ABU1VW18</accession>
<keyword evidence="4" id="KW-1185">Reference proteome</keyword>
<dbReference type="SUPFAM" id="SSF56601">
    <property type="entry name" value="beta-lactamase/transpeptidase-like"/>
    <property type="match status" value="1"/>
</dbReference>
<dbReference type="PANTHER" id="PTHR30023:SF0">
    <property type="entry name" value="PENICILLIN-SENSITIVE CARBOXYPEPTIDASE A"/>
    <property type="match status" value="1"/>
</dbReference>
<dbReference type="Pfam" id="PF02113">
    <property type="entry name" value="Peptidase_S13"/>
    <property type="match status" value="1"/>
</dbReference>
<sequence>MSALSGIRHLIIICSSLFILACSHSGEIQQENVLLLLQQKLHQAGLPADTLAFVAYPLDNPAEKISFQADKSMQPASTMKLLTSITALEQLGPAYRGKTQLRSYEQAQKTMQHPLVLKGVADMDFTLQELWYLLQQAHDQGIRQVPAFQIDRSWFNPARPELTALPFDETPREYYNLLPDALFLQRNMLGIKLESTADKVSGQFYPSLKGLELVTTQVQLTDMPCSEWYPHPQQLAFKRQPDVVQLVLQGEFPKNCQKRDYLQLINRVDFSRLVIQQLWQQISGQKDVPVLEQKTANASVLLAEHQSRTLAEVLRDINKSSDNAVTRQLYLALGAQQGKAETEWTATTSEQQIRDFISSLALDHRSLTLENGSGLSRTERISPLLMTALLQHAYQASYQPELIASMPLAGVDGTLKRRFTQPQTQGKARLKTGTLRNVVALAGFVTDQSGRIWVVASFINDPKAGRGRHVLDDLIEWITRQNNKNSQQ</sequence>
<dbReference type="PANTHER" id="PTHR30023">
    <property type="entry name" value="D-ALANYL-D-ALANINE CARBOXYPEPTIDASE"/>
    <property type="match status" value="1"/>
</dbReference>
<keyword evidence="3" id="KW-0121">Carboxypeptidase</keyword>
<dbReference type="EC" id="3.4.21.-" evidence="3"/>
<dbReference type="GO" id="GO:0009002">
    <property type="term" value="F:serine-type D-Ala-D-Ala carboxypeptidase activity"/>
    <property type="evidence" value="ECO:0007669"/>
    <property type="project" value="UniProtKB-EC"/>
</dbReference>
<comment type="caution">
    <text evidence="3">The sequence shown here is derived from an EMBL/GenBank/DDBJ whole genome shotgun (WGS) entry which is preliminary data.</text>
</comment>
<proteinExistence type="inferred from homology"/>
<dbReference type="EMBL" id="JAVDWR010000001">
    <property type="protein sequence ID" value="MDR7119628.1"/>
    <property type="molecule type" value="Genomic_DNA"/>
</dbReference>
<name>A0ABU1VW18_9GAMM</name>